<dbReference type="Pfam" id="PF00232">
    <property type="entry name" value="Glyco_hydro_1"/>
    <property type="match status" value="1"/>
</dbReference>
<dbReference type="PANTHER" id="PTHR10353:SF137">
    <property type="entry name" value="MYROSINASE 3-RELATED"/>
    <property type="match status" value="1"/>
</dbReference>
<evidence type="ECO:0000313" key="5">
    <source>
        <dbReference type="EMBL" id="KAK2994240.1"/>
    </source>
</evidence>
<evidence type="ECO:0000256" key="3">
    <source>
        <dbReference type="ARBA" id="ARBA00023295"/>
    </source>
</evidence>
<name>A0AA88SM09_9ASTE</name>
<comment type="similarity">
    <text evidence="1 4">Belongs to the glycosyl hydrolase 1 family.</text>
</comment>
<keyword evidence="2" id="KW-0378">Hydrolase</keyword>
<evidence type="ECO:0000256" key="1">
    <source>
        <dbReference type="ARBA" id="ARBA00010838"/>
    </source>
</evidence>
<proteinExistence type="inferred from homology"/>
<dbReference type="InterPro" id="IPR001360">
    <property type="entry name" value="Glyco_hydro_1"/>
</dbReference>
<comment type="caution">
    <text evidence="5">The sequence shown here is derived from an EMBL/GenBank/DDBJ whole genome shotgun (WGS) entry which is preliminary data.</text>
</comment>
<dbReference type="InterPro" id="IPR017853">
    <property type="entry name" value="GH"/>
</dbReference>
<keyword evidence="6" id="KW-1185">Reference proteome</keyword>
<gene>
    <name evidence="5" type="ORF">RJ640_027157</name>
</gene>
<dbReference type="PANTHER" id="PTHR10353">
    <property type="entry name" value="GLYCOSYL HYDROLASE"/>
    <property type="match status" value="1"/>
</dbReference>
<organism evidence="5 6">
    <name type="scientific">Escallonia rubra</name>
    <dbReference type="NCBI Taxonomy" id="112253"/>
    <lineage>
        <taxon>Eukaryota</taxon>
        <taxon>Viridiplantae</taxon>
        <taxon>Streptophyta</taxon>
        <taxon>Embryophyta</taxon>
        <taxon>Tracheophyta</taxon>
        <taxon>Spermatophyta</taxon>
        <taxon>Magnoliopsida</taxon>
        <taxon>eudicotyledons</taxon>
        <taxon>Gunneridae</taxon>
        <taxon>Pentapetalae</taxon>
        <taxon>asterids</taxon>
        <taxon>campanulids</taxon>
        <taxon>Escalloniales</taxon>
        <taxon>Escalloniaceae</taxon>
        <taxon>Escallonia</taxon>
    </lineage>
</organism>
<evidence type="ECO:0000256" key="2">
    <source>
        <dbReference type="ARBA" id="ARBA00022801"/>
    </source>
</evidence>
<feature type="non-terminal residue" evidence="5">
    <location>
        <position position="297"/>
    </location>
</feature>
<keyword evidence="3" id="KW-0326">Glycosidase</keyword>
<dbReference type="Gene3D" id="3.20.20.80">
    <property type="entry name" value="Glycosidases"/>
    <property type="match status" value="1"/>
</dbReference>
<dbReference type="EMBL" id="JAVXUO010000225">
    <property type="protein sequence ID" value="KAK2994240.1"/>
    <property type="molecule type" value="Genomic_DNA"/>
</dbReference>
<protein>
    <submittedName>
        <fullName evidence="5">Uncharacterized protein</fullName>
    </submittedName>
</protein>
<evidence type="ECO:0000313" key="6">
    <source>
        <dbReference type="Proteomes" id="UP001187471"/>
    </source>
</evidence>
<dbReference type="AlphaFoldDB" id="A0AA88SM09"/>
<evidence type="ECO:0000256" key="4">
    <source>
        <dbReference type="RuleBase" id="RU003690"/>
    </source>
</evidence>
<dbReference type="Proteomes" id="UP001187471">
    <property type="component" value="Unassembled WGS sequence"/>
</dbReference>
<sequence length="297" mass="33522">FEISKGGESVILGGKSDLGFTLFSFKDNGGADFCEYAELCFWQFGDWVKYLITMNEPYTYIVGVYVFGNAPPCRGPSSTEHITGTFPEGRCIHNKTQQSCNGDLGREPYLVTHYKLLAHVAAIQLYRQKFQISQGGKIGITLVSKWMEPLDESNDRDVKASYMEPVTRGDYPESMKEFVGSRLPKFTKEQSNMLKGSINFLGLNYYTANYVSDGLEVNNGLLRYNTNPQVTYSSKKNYNALSIPVCILLCKSILMFQPKCDIYFVLQPSGTVYLLGHQALQIGSTFIRKVFISYWDT</sequence>
<dbReference type="SUPFAM" id="SSF51445">
    <property type="entry name" value="(Trans)glycosidases"/>
    <property type="match status" value="1"/>
</dbReference>
<reference evidence="5" key="1">
    <citation type="submission" date="2022-12" db="EMBL/GenBank/DDBJ databases">
        <title>Draft genome assemblies for two species of Escallonia (Escalloniales).</title>
        <authorList>
            <person name="Chanderbali A."/>
            <person name="Dervinis C."/>
            <person name="Anghel I."/>
            <person name="Soltis D."/>
            <person name="Soltis P."/>
            <person name="Zapata F."/>
        </authorList>
    </citation>
    <scope>NUCLEOTIDE SEQUENCE</scope>
    <source>
        <strain evidence="5">UCBG92.1500</strain>
        <tissue evidence="5">Leaf</tissue>
    </source>
</reference>
<dbReference type="GO" id="GO:0008422">
    <property type="term" value="F:beta-glucosidase activity"/>
    <property type="evidence" value="ECO:0007669"/>
    <property type="project" value="TreeGrafter"/>
</dbReference>
<dbReference type="GO" id="GO:0005975">
    <property type="term" value="P:carbohydrate metabolic process"/>
    <property type="evidence" value="ECO:0007669"/>
    <property type="project" value="InterPro"/>
</dbReference>
<accession>A0AA88SM09</accession>